<evidence type="ECO:0000256" key="1">
    <source>
        <dbReference type="ARBA" id="ARBA00022723"/>
    </source>
</evidence>
<evidence type="ECO:0000256" key="5">
    <source>
        <dbReference type="SAM" id="MobiDB-lite"/>
    </source>
</evidence>
<keyword evidence="1" id="KW-0479">Metal-binding</keyword>
<feature type="domain" description="BED-type" evidence="6">
    <location>
        <begin position="3"/>
        <end position="57"/>
    </location>
</feature>
<name>A0ABR0V9I1_REHGL</name>
<dbReference type="SUPFAM" id="SSF53098">
    <property type="entry name" value="Ribonuclease H-like"/>
    <property type="match status" value="1"/>
</dbReference>
<protein>
    <recommendedName>
        <fullName evidence="6">BED-type domain-containing protein</fullName>
    </recommendedName>
</protein>
<dbReference type="InterPro" id="IPR003656">
    <property type="entry name" value="Znf_BED"/>
</dbReference>
<evidence type="ECO:0000259" key="6">
    <source>
        <dbReference type="PROSITE" id="PS50808"/>
    </source>
</evidence>
<proteinExistence type="predicted"/>
<keyword evidence="8" id="KW-1185">Reference proteome</keyword>
<sequence length="474" mass="53899">MVRKKDPFWEYVDPLDGRFVCKFCGRNFPGGVPRIKSHLSGITGRDIDICANVPDDVQAKAFLAIGGSNKKAKTTEVSNRAEEQGNHSSLPKGLQQSTVPGIYKKKDKDEVDKKLAKFFTLNNIAFNVVQKESFKEFLRAIMDYGPSYKIPSYSVLRTKLIPDVKKDVEHYVAEVKKTWTTTGCTLMSDIWSDLKHRAFINIVAYSPGGAVFVNSFEVTKEKKTMLESVLNVEDELRVFVASSTWRGLEYSKQAMAKNVTSIIQRSEFWKQGKEVLHALEPLVRVLRLVDGEGSTSAYLYEAMERAKEAIKQNCHHNQSKYMQIWTLFEVRRSNNIIHPVHAAATFLNPAYMRSENFREDKEIKEGIAYVLENLVSSDEKSGILKELQLYRMKPSSLFTSTAISIMNTMMMKKFDVLKAKDLEPIDLDHLDELPNYVDHDQDEDGDQSDATNTHVPCDDDLTWLDDIGHTSSIQ</sequence>
<keyword evidence="3" id="KW-0862">Zinc</keyword>
<reference evidence="7 8" key="1">
    <citation type="journal article" date="2021" name="Comput. Struct. Biotechnol. J.">
        <title>De novo genome assembly of the potent medicinal plant Rehmannia glutinosa using nanopore technology.</title>
        <authorList>
            <person name="Ma L."/>
            <person name="Dong C."/>
            <person name="Song C."/>
            <person name="Wang X."/>
            <person name="Zheng X."/>
            <person name="Niu Y."/>
            <person name="Chen S."/>
            <person name="Feng W."/>
        </authorList>
    </citation>
    <scope>NUCLEOTIDE SEQUENCE [LARGE SCALE GENOMIC DNA]</scope>
    <source>
        <strain evidence="7">DH-2019</strain>
    </source>
</reference>
<evidence type="ECO:0000313" key="8">
    <source>
        <dbReference type="Proteomes" id="UP001318860"/>
    </source>
</evidence>
<dbReference type="PROSITE" id="PS50808">
    <property type="entry name" value="ZF_BED"/>
    <property type="match status" value="1"/>
</dbReference>
<evidence type="ECO:0000256" key="2">
    <source>
        <dbReference type="ARBA" id="ARBA00022771"/>
    </source>
</evidence>
<dbReference type="Proteomes" id="UP001318860">
    <property type="component" value="Unassembled WGS sequence"/>
</dbReference>
<dbReference type="InterPro" id="IPR012337">
    <property type="entry name" value="RNaseH-like_sf"/>
</dbReference>
<comment type="caution">
    <text evidence="7">The sequence shown here is derived from an EMBL/GenBank/DDBJ whole genome shotgun (WGS) entry which is preliminary data.</text>
</comment>
<dbReference type="EMBL" id="JABTTQ020001352">
    <property type="protein sequence ID" value="KAK6131527.1"/>
    <property type="molecule type" value="Genomic_DNA"/>
</dbReference>
<dbReference type="SUPFAM" id="SSF140996">
    <property type="entry name" value="Hermes dimerisation domain"/>
    <property type="match status" value="1"/>
</dbReference>
<keyword evidence="2 4" id="KW-0863">Zinc-finger</keyword>
<evidence type="ECO:0000313" key="7">
    <source>
        <dbReference type="EMBL" id="KAK6131527.1"/>
    </source>
</evidence>
<accession>A0ABR0V9I1</accession>
<evidence type="ECO:0000256" key="4">
    <source>
        <dbReference type="PROSITE-ProRule" id="PRU00027"/>
    </source>
</evidence>
<dbReference type="PANTHER" id="PTHR32166:SF63">
    <property type="entry name" value="HAT TRANSPOSON SUPERFAMILY PROTEIN"/>
    <property type="match status" value="1"/>
</dbReference>
<dbReference type="InterPro" id="IPR007021">
    <property type="entry name" value="DUF659"/>
</dbReference>
<organism evidence="7 8">
    <name type="scientific">Rehmannia glutinosa</name>
    <name type="common">Chinese foxglove</name>
    <dbReference type="NCBI Taxonomy" id="99300"/>
    <lineage>
        <taxon>Eukaryota</taxon>
        <taxon>Viridiplantae</taxon>
        <taxon>Streptophyta</taxon>
        <taxon>Embryophyta</taxon>
        <taxon>Tracheophyta</taxon>
        <taxon>Spermatophyta</taxon>
        <taxon>Magnoliopsida</taxon>
        <taxon>eudicotyledons</taxon>
        <taxon>Gunneridae</taxon>
        <taxon>Pentapetalae</taxon>
        <taxon>asterids</taxon>
        <taxon>lamiids</taxon>
        <taxon>Lamiales</taxon>
        <taxon>Orobanchaceae</taxon>
        <taxon>Rehmannieae</taxon>
        <taxon>Rehmannia</taxon>
    </lineage>
</organism>
<feature type="region of interest" description="Disordered" evidence="5">
    <location>
        <begin position="435"/>
        <end position="457"/>
    </location>
</feature>
<evidence type="ECO:0000256" key="3">
    <source>
        <dbReference type="ARBA" id="ARBA00022833"/>
    </source>
</evidence>
<dbReference type="PANTHER" id="PTHR32166">
    <property type="entry name" value="OSJNBA0013A04.12 PROTEIN"/>
    <property type="match status" value="1"/>
</dbReference>
<gene>
    <name evidence="7" type="ORF">DH2020_034734</name>
</gene>
<feature type="region of interest" description="Disordered" evidence="5">
    <location>
        <begin position="73"/>
        <end position="94"/>
    </location>
</feature>
<dbReference type="Pfam" id="PF04937">
    <property type="entry name" value="DUF659"/>
    <property type="match status" value="1"/>
</dbReference>